<organism evidence="1 2">
    <name type="scientific">Chaetoceros tenuissimus</name>
    <dbReference type="NCBI Taxonomy" id="426638"/>
    <lineage>
        <taxon>Eukaryota</taxon>
        <taxon>Sar</taxon>
        <taxon>Stramenopiles</taxon>
        <taxon>Ochrophyta</taxon>
        <taxon>Bacillariophyta</taxon>
        <taxon>Coscinodiscophyceae</taxon>
        <taxon>Chaetocerotophycidae</taxon>
        <taxon>Chaetocerotales</taxon>
        <taxon>Chaetocerotaceae</taxon>
        <taxon>Chaetoceros</taxon>
    </lineage>
</organism>
<dbReference type="EMBL" id="BLLK01000069">
    <property type="protein sequence ID" value="GFH59900.1"/>
    <property type="molecule type" value="Genomic_DNA"/>
</dbReference>
<dbReference type="GO" id="GO:0000136">
    <property type="term" value="C:mannan polymerase complex"/>
    <property type="evidence" value="ECO:0007669"/>
    <property type="project" value="TreeGrafter"/>
</dbReference>
<dbReference type="SUPFAM" id="SSF53448">
    <property type="entry name" value="Nucleotide-diphospho-sugar transferases"/>
    <property type="match status" value="1"/>
</dbReference>
<dbReference type="Proteomes" id="UP001054902">
    <property type="component" value="Unassembled WGS sequence"/>
</dbReference>
<proteinExistence type="predicted"/>
<keyword evidence="2" id="KW-1185">Reference proteome</keyword>
<comment type="caution">
    <text evidence="1">The sequence shown here is derived from an EMBL/GenBank/DDBJ whole genome shotgun (WGS) entry which is preliminary data.</text>
</comment>
<dbReference type="InterPro" id="IPR007577">
    <property type="entry name" value="GlycoTrfase_DXD_sugar-bd_CS"/>
</dbReference>
<dbReference type="PANTHER" id="PTHR31834">
    <property type="entry name" value="INITIATION-SPECIFIC ALPHA-1,6-MANNOSYLTRANSFERASE"/>
    <property type="match status" value="1"/>
</dbReference>
<gene>
    <name evidence="1" type="ORF">CTEN210_16376</name>
</gene>
<dbReference type="Pfam" id="PF04488">
    <property type="entry name" value="Gly_transf_sug"/>
    <property type="match status" value="1"/>
</dbReference>
<evidence type="ECO:0000313" key="1">
    <source>
        <dbReference type="EMBL" id="GFH59900.1"/>
    </source>
</evidence>
<dbReference type="PANTHER" id="PTHR31834:SF1">
    <property type="entry name" value="INITIATION-SPECIFIC ALPHA-1,6-MANNOSYLTRANSFERASE"/>
    <property type="match status" value="1"/>
</dbReference>
<dbReference type="AlphaFoldDB" id="A0AAD3HDR8"/>
<name>A0AAD3HDR8_9STRA</name>
<reference evidence="1 2" key="1">
    <citation type="journal article" date="2021" name="Sci. Rep.">
        <title>The genome of the diatom Chaetoceros tenuissimus carries an ancient integrated fragment of an extant virus.</title>
        <authorList>
            <person name="Hongo Y."/>
            <person name="Kimura K."/>
            <person name="Takaki Y."/>
            <person name="Yoshida Y."/>
            <person name="Baba S."/>
            <person name="Kobayashi G."/>
            <person name="Nagasaki K."/>
            <person name="Hano T."/>
            <person name="Tomaru Y."/>
        </authorList>
    </citation>
    <scope>NUCLEOTIDE SEQUENCE [LARGE SCALE GENOMIC DNA]</scope>
    <source>
        <strain evidence="1 2">NIES-3715</strain>
    </source>
</reference>
<dbReference type="GO" id="GO:0006487">
    <property type="term" value="P:protein N-linked glycosylation"/>
    <property type="evidence" value="ECO:0007669"/>
    <property type="project" value="TreeGrafter"/>
</dbReference>
<dbReference type="Gene3D" id="3.90.550.20">
    <property type="match status" value="1"/>
</dbReference>
<sequence>MSSNVTRKIPKIVHMTSKGRCFTKAFADNIKQWTLPGYSFVLHDDEAVEKLFHNYEWTEFPLLRHVLTCLTSGAMKADLWRYLALWKWGGVYTDMDNAPGREWFKEGTFINDTMDAMFEIERGGYPSQYFYAISPHHPASYFMLSAAIQRIIFNDKPMNSQGITPILTGPGGLKHAIVRSFGGSGYPMPGTYIGRSNRSMAILGSRRDARQSRYVGRCIIRNAAKGDEAAMNMTHYLDKSSRTSIPRHTCRLKIMKDKQH</sequence>
<evidence type="ECO:0000313" key="2">
    <source>
        <dbReference type="Proteomes" id="UP001054902"/>
    </source>
</evidence>
<accession>A0AAD3HDR8</accession>
<dbReference type="InterPro" id="IPR039367">
    <property type="entry name" value="Och1-like"/>
</dbReference>
<protein>
    <submittedName>
        <fullName evidence="1">Uncharacterized protein</fullName>
    </submittedName>
</protein>
<dbReference type="GO" id="GO:0000009">
    <property type="term" value="F:alpha-1,6-mannosyltransferase activity"/>
    <property type="evidence" value="ECO:0007669"/>
    <property type="project" value="InterPro"/>
</dbReference>
<dbReference type="InterPro" id="IPR029044">
    <property type="entry name" value="Nucleotide-diphossugar_trans"/>
</dbReference>